<dbReference type="AlphaFoldDB" id="S0FTC6"/>
<dbReference type="EMBL" id="AORV01000027">
    <property type="protein sequence ID" value="EMS72419.1"/>
    <property type="molecule type" value="Genomic_DNA"/>
</dbReference>
<sequence>MKILVTPTSLGNNKNSEAVRLIEDFADEVVFNPYGHPLTEEELIPLLDGVDGYIAGLDYITENVIKKAPDSLKVISRYGVGFERVDIRAAGERGILVANTPGANSESVADMAIGLMIAVARKITFLDSQVKTEKWPRTSGKEIFKKTMGILGLGAIGKAVALRARGFSMNILAYDPYFDENFANEHNIRKCTLQEVISQSDFISLHLPITESTLNIIDENAISRMKDGVIIINTSRGGLINEQAAYDGLKSGKIGGMGLDAFDKEPPGISPLFEFDNVIATPHAGAHTSEAVEKMALMSAQNVIDILSGKDCRFIVNGCYIQK</sequence>
<keyword evidence="2" id="KW-0028">Amino-acid biosynthesis</keyword>
<dbReference type="InterPro" id="IPR036291">
    <property type="entry name" value="NAD(P)-bd_dom_sf"/>
</dbReference>
<dbReference type="SUPFAM" id="SSF51735">
    <property type="entry name" value="NAD(P)-binding Rossmann-fold domains"/>
    <property type="match status" value="1"/>
</dbReference>
<keyword evidence="3 5" id="KW-0560">Oxidoreductase</keyword>
<dbReference type="FunFam" id="3.40.50.720:FF:000203">
    <property type="entry name" value="D-3-phosphoglycerate dehydrogenase (SerA)"/>
    <property type="match status" value="1"/>
</dbReference>
<feature type="domain" description="D-isomer specific 2-hydroxyacid dehydrogenase NAD-binding" evidence="7">
    <location>
        <begin position="113"/>
        <end position="285"/>
    </location>
</feature>
<evidence type="ECO:0000256" key="1">
    <source>
        <dbReference type="ARBA" id="ARBA00005854"/>
    </source>
</evidence>
<evidence type="ECO:0000313" key="8">
    <source>
        <dbReference type="EMBL" id="EMS72419.1"/>
    </source>
</evidence>
<evidence type="ECO:0000256" key="2">
    <source>
        <dbReference type="ARBA" id="ARBA00022605"/>
    </source>
</evidence>
<dbReference type="EC" id="1.1.1.95" evidence="8"/>
<dbReference type="InterPro" id="IPR029752">
    <property type="entry name" value="D-isomer_DH_CS1"/>
</dbReference>
<dbReference type="InterPro" id="IPR006140">
    <property type="entry name" value="D-isomer_DH_NAD-bd"/>
</dbReference>
<keyword evidence="4" id="KW-0520">NAD</keyword>
<evidence type="ECO:0000259" key="7">
    <source>
        <dbReference type="Pfam" id="PF02826"/>
    </source>
</evidence>
<dbReference type="GO" id="GO:0004617">
    <property type="term" value="F:phosphoglycerate dehydrogenase activity"/>
    <property type="evidence" value="ECO:0007669"/>
    <property type="project" value="UniProtKB-EC"/>
</dbReference>
<dbReference type="PATRIC" id="fig|1195236.3.peg.1929"/>
<gene>
    <name evidence="8" type="ORF">CTER_1603</name>
</gene>
<dbReference type="Pfam" id="PF00389">
    <property type="entry name" value="2-Hacid_dh"/>
    <property type="match status" value="1"/>
</dbReference>
<proteinExistence type="inferred from homology"/>
<dbReference type="PROSITE" id="PS00065">
    <property type="entry name" value="D_2_HYDROXYACID_DH_1"/>
    <property type="match status" value="1"/>
</dbReference>
<dbReference type="InterPro" id="IPR029753">
    <property type="entry name" value="D-isomer_DH_CS"/>
</dbReference>
<organism evidence="8 9">
    <name type="scientific">Ruminiclostridium cellobioparum subsp. termitidis CT1112</name>
    <dbReference type="NCBI Taxonomy" id="1195236"/>
    <lineage>
        <taxon>Bacteria</taxon>
        <taxon>Bacillati</taxon>
        <taxon>Bacillota</taxon>
        <taxon>Clostridia</taxon>
        <taxon>Eubacteriales</taxon>
        <taxon>Oscillospiraceae</taxon>
        <taxon>Ruminiclostridium</taxon>
    </lineage>
</organism>
<accession>S0FTC6</accession>
<dbReference type="Pfam" id="PF02826">
    <property type="entry name" value="2-Hacid_dh_C"/>
    <property type="match status" value="1"/>
</dbReference>
<evidence type="ECO:0000256" key="5">
    <source>
        <dbReference type="RuleBase" id="RU003719"/>
    </source>
</evidence>
<evidence type="ECO:0000256" key="4">
    <source>
        <dbReference type="ARBA" id="ARBA00023027"/>
    </source>
</evidence>
<dbReference type="GO" id="GO:0008652">
    <property type="term" value="P:amino acid biosynthetic process"/>
    <property type="evidence" value="ECO:0007669"/>
    <property type="project" value="UniProtKB-KW"/>
</dbReference>
<dbReference type="CDD" id="cd12172">
    <property type="entry name" value="PGDH_like_2"/>
    <property type="match status" value="1"/>
</dbReference>
<dbReference type="PANTHER" id="PTHR42789">
    <property type="entry name" value="D-ISOMER SPECIFIC 2-HYDROXYACID DEHYDROGENASE FAMILY PROTEIN (AFU_ORTHOLOGUE AFUA_6G10090)"/>
    <property type="match status" value="1"/>
</dbReference>
<name>S0FTC6_RUMCE</name>
<evidence type="ECO:0000313" key="9">
    <source>
        <dbReference type="Proteomes" id="UP000014155"/>
    </source>
</evidence>
<dbReference type="Proteomes" id="UP000014155">
    <property type="component" value="Unassembled WGS sequence"/>
</dbReference>
<dbReference type="SUPFAM" id="SSF52283">
    <property type="entry name" value="Formate/glycerate dehydrogenase catalytic domain-like"/>
    <property type="match status" value="1"/>
</dbReference>
<dbReference type="InterPro" id="IPR050857">
    <property type="entry name" value="D-2-hydroxyacid_DH"/>
</dbReference>
<evidence type="ECO:0000259" key="6">
    <source>
        <dbReference type="Pfam" id="PF00389"/>
    </source>
</evidence>
<evidence type="ECO:0000256" key="3">
    <source>
        <dbReference type="ARBA" id="ARBA00023002"/>
    </source>
</evidence>
<dbReference type="Gene3D" id="3.40.50.720">
    <property type="entry name" value="NAD(P)-binding Rossmann-like Domain"/>
    <property type="match status" value="2"/>
</dbReference>
<dbReference type="STRING" id="1195236.CTER_1603"/>
<feature type="domain" description="D-isomer specific 2-hydroxyacid dehydrogenase catalytic" evidence="6">
    <location>
        <begin position="15"/>
        <end position="317"/>
    </location>
</feature>
<dbReference type="InterPro" id="IPR006139">
    <property type="entry name" value="D-isomer_2_OHA_DH_cat_dom"/>
</dbReference>
<comment type="caution">
    <text evidence="8">The sequence shown here is derived from an EMBL/GenBank/DDBJ whole genome shotgun (WGS) entry which is preliminary data.</text>
</comment>
<comment type="similarity">
    <text evidence="1 5">Belongs to the D-isomer specific 2-hydroxyacid dehydrogenase family.</text>
</comment>
<dbReference type="PROSITE" id="PS00671">
    <property type="entry name" value="D_2_HYDROXYACID_DH_3"/>
    <property type="match status" value="1"/>
</dbReference>
<keyword evidence="9" id="KW-1185">Reference proteome</keyword>
<dbReference type="PANTHER" id="PTHR42789:SF1">
    <property type="entry name" value="D-ISOMER SPECIFIC 2-HYDROXYACID DEHYDROGENASE FAMILY PROTEIN (AFU_ORTHOLOGUE AFUA_6G10090)"/>
    <property type="match status" value="1"/>
</dbReference>
<reference evidence="8 9" key="1">
    <citation type="journal article" date="2013" name="Genome Announc.">
        <title>Draft Genome Sequence of the Cellulolytic, Mesophilic, Anaerobic Bacterium Clostridium termitidis Strain CT1112 (DSM 5398).</title>
        <authorList>
            <person name="Lal S."/>
            <person name="Ramachandran U."/>
            <person name="Zhang X."/>
            <person name="Munir R."/>
            <person name="Sparling R."/>
            <person name="Levin D.B."/>
        </authorList>
    </citation>
    <scope>NUCLEOTIDE SEQUENCE [LARGE SCALE GENOMIC DNA]</scope>
    <source>
        <strain evidence="8 9">CT1112</strain>
    </source>
</reference>
<dbReference type="RefSeq" id="WP_004625130.1">
    <property type="nucleotide sequence ID" value="NZ_AORV01000027.1"/>
</dbReference>
<protein>
    <submittedName>
        <fullName evidence="8">Phosphoglycerate dehydrogenase</fullName>
        <ecNumber evidence="8">1.1.1.95</ecNumber>
    </submittedName>
</protein>
<dbReference type="GO" id="GO:0051287">
    <property type="term" value="F:NAD binding"/>
    <property type="evidence" value="ECO:0007669"/>
    <property type="project" value="InterPro"/>
</dbReference>
<dbReference type="PROSITE" id="PS00670">
    <property type="entry name" value="D_2_HYDROXYACID_DH_2"/>
    <property type="match status" value="1"/>
</dbReference>
<dbReference type="eggNOG" id="COG1052">
    <property type="taxonomic scope" value="Bacteria"/>
</dbReference>